<organism evidence="10 11">
    <name type="scientific">Ictalurus punctatus</name>
    <name type="common">Channel catfish</name>
    <name type="synonym">Silurus punctatus</name>
    <dbReference type="NCBI Taxonomy" id="7998"/>
    <lineage>
        <taxon>Eukaryota</taxon>
        <taxon>Metazoa</taxon>
        <taxon>Chordata</taxon>
        <taxon>Craniata</taxon>
        <taxon>Vertebrata</taxon>
        <taxon>Euteleostomi</taxon>
        <taxon>Actinopterygii</taxon>
        <taxon>Neopterygii</taxon>
        <taxon>Teleostei</taxon>
        <taxon>Ostariophysi</taxon>
        <taxon>Siluriformes</taxon>
        <taxon>Ictaluridae</taxon>
        <taxon>Ictalurus</taxon>
    </lineage>
</organism>
<feature type="chain" id="PRO_5039934224" evidence="8">
    <location>
        <begin position="25"/>
        <end position="326"/>
    </location>
</feature>
<comment type="caution">
    <text evidence="6">Lacks conserved residue(s) required for the propagation of feature annotation.</text>
</comment>
<dbReference type="InterPro" id="IPR000436">
    <property type="entry name" value="Sushi_SCR_CCP_dom"/>
</dbReference>
<dbReference type="CDD" id="cd00033">
    <property type="entry name" value="CCP"/>
    <property type="match status" value="4"/>
</dbReference>
<keyword evidence="4 6" id="KW-1015">Disulfide bond</keyword>
<feature type="domain" description="Sushi" evidence="9">
    <location>
        <begin position="86"/>
        <end position="144"/>
    </location>
</feature>
<keyword evidence="1 6" id="KW-0768">Sushi</keyword>
<keyword evidence="7" id="KW-1133">Transmembrane helix</keyword>
<evidence type="ECO:0000256" key="5">
    <source>
        <dbReference type="ARBA" id="ARBA00023180"/>
    </source>
</evidence>
<evidence type="ECO:0000313" key="11">
    <source>
        <dbReference type="RefSeq" id="XP_053542111.1"/>
    </source>
</evidence>
<keyword evidence="3" id="KW-0677">Repeat</keyword>
<evidence type="ECO:0000256" key="2">
    <source>
        <dbReference type="ARBA" id="ARBA00022729"/>
    </source>
</evidence>
<feature type="domain" description="Sushi" evidence="9">
    <location>
        <begin position="145"/>
        <end position="204"/>
    </location>
</feature>
<evidence type="ECO:0000256" key="4">
    <source>
        <dbReference type="ARBA" id="ARBA00023157"/>
    </source>
</evidence>
<reference evidence="11" key="2">
    <citation type="submission" date="2025-08" db="UniProtKB">
        <authorList>
            <consortium name="RefSeq"/>
        </authorList>
    </citation>
    <scope>IDENTIFICATION</scope>
    <source>
        <tissue evidence="11">Blood</tissue>
    </source>
</reference>
<dbReference type="PANTHER" id="PTHR19325:SF560">
    <property type="entry name" value="SUSHI, VON WILLEBRAND FACTOR TYPE A, EGF AND PENTRAXIN DOMAIN-CONTAINING PROTEIN 1"/>
    <property type="match status" value="1"/>
</dbReference>
<dbReference type="Pfam" id="PF00084">
    <property type="entry name" value="Sushi"/>
    <property type="match status" value="4"/>
</dbReference>
<feature type="disulfide bond" evidence="6">
    <location>
        <begin position="56"/>
        <end position="83"/>
    </location>
</feature>
<feature type="disulfide bond" evidence="6">
    <location>
        <begin position="175"/>
        <end position="202"/>
    </location>
</feature>
<accession>A0A9F7RR65</accession>
<dbReference type="PANTHER" id="PTHR19325">
    <property type="entry name" value="COMPLEMENT COMPONENT-RELATED SUSHI DOMAIN-CONTAINING"/>
    <property type="match status" value="1"/>
</dbReference>
<dbReference type="Gene3D" id="2.10.70.10">
    <property type="entry name" value="Complement Module, domain 1"/>
    <property type="match status" value="4"/>
</dbReference>
<keyword evidence="5" id="KW-0325">Glycoprotein</keyword>
<dbReference type="GeneID" id="108275743"/>
<dbReference type="PROSITE" id="PS50923">
    <property type="entry name" value="SUSHI"/>
    <property type="match status" value="4"/>
</dbReference>
<dbReference type="SMART" id="SM00032">
    <property type="entry name" value="CCP"/>
    <property type="match status" value="4"/>
</dbReference>
<sequence length="326" mass="35522">MMETPSYSLIILLMCLMKVGEIQAQCMRPSVGGNRVLTEESGQDTFPDGATATFKCATGYRTVSGSPKITCKGQQWTDLELQCTKKSCGSLPDVTNGRYLTPDGIEYGATATVQCEKGFMNTVASNTRNCREDGWDGRDAVCEVVKCLKPLAILNGMFDPEEDSYDYTQAVTYSCNKDYTLIGSEVISCIENGTFHPSPPQCLLIKCDAPKVDNAVRIEGKSPPYSYNNFLRYKCKEGYRMEGSAYLKCDVNGWNPPPPVCIDATSNPTSDTNLDRGADSTLAPPLNNHNRNIGIGIGVVAAILVIGGGVLYFLKKRSRSQGTLFD</sequence>
<dbReference type="InterPro" id="IPR035976">
    <property type="entry name" value="Sushi/SCR/CCP_sf"/>
</dbReference>
<feature type="transmembrane region" description="Helical" evidence="7">
    <location>
        <begin position="293"/>
        <end position="314"/>
    </location>
</feature>
<gene>
    <name evidence="11" type="primary">LOC108275743</name>
</gene>
<name>A0A9F7RR65_ICTPU</name>
<feature type="signal peptide" evidence="8">
    <location>
        <begin position="1"/>
        <end position="24"/>
    </location>
</feature>
<dbReference type="AlphaFoldDB" id="A0A9F7RR65"/>
<evidence type="ECO:0000256" key="3">
    <source>
        <dbReference type="ARBA" id="ARBA00022737"/>
    </source>
</evidence>
<evidence type="ECO:0000256" key="1">
    <source>
        <dbReference type="ARBA" id="ARBA00022659"/>
    </source>
</evidence>
<evidence type="ECO:0000256" key="6">
    <source>
        <dbReference type="PROSITE-ProRule" id="PRU00302"/>
    </source>
</evidence>
<feature type="disulfide bond" evidence="6">
    <location>
        <begin position="115"/>
        <end position="142"/>
    </location>
</feature>
<reference evidence="10" key="1">
    <citation type="journal article" date="2016" name="Nat. Commun.">
        <title>The channel catfish genome sequence provides insights into the evolution of scale formation in teleosts.</title>
        <authorList>
            <person name="Liu Z."/>
            <person name="Liu S."/>
            <person name="Yao J."/>
            <person name="Bao L."/>
            <person name="Zhang J."/>
            <person name="Li Y."/>
            <person name="Jiang C."/>
            <person name="Sun L."/>
            <person name="Wang R."/>
            <person name="Zhang Y."/>
            <person name="Zhou T."/>
            <person name="Zeng Q."/>
            <person name="Fu Q."/>
            <person name="Gao S."/>
            <person name="Li N."/>
            <person name="Koren S."/>
            <person name="Jiang Y."/>
            <person name="Zimin A."/>
            <person name="Xu P."/>
            <person name="Phillippy A.M."/>
            <person name="Geng X."/>
            <person name="Song L."/>
            <person name="Sun F."/>
            <person name="Li C."/>
            <person name="Wang X."/>
            <person name="Chen A."/>
            <person name="Jin Y."/>
            <person name="Yuan Z."/>
            <person name="Yang Y."/>
            <person name="Tan S."/>
            <person name="Peatman E."/>
            <person name="Lu J."/>
            <person name="Qin Z."/>
            <person name="Dunham R."/>
            <person name="Li Z."/>
            <person name="Sonstegard T."/>
            <person name="Feng J."/>
            <person name="Danzmann R.G."/>
            <person name="Schroeder S."/>
            <person name="Scheffler B."/>
            <person name="Duke M.V."/>
            <person name="Ballard L."/>
            <person name="Kucuktas H."/>
            <person name="Kaltenboeck L."/>
            <person name="Liu H."/>
            <person name="Armbruster J."/>
            <person name="Xie Y."/>
            <person name="Kirby M.L."/>
            <person name="Tian Y."/>
            <person name="Flanagan M.E."/>
            <person name="Mu W."/>
            <person name="Waldbieser G.C."/>
        </authorList>
    </citation>
    <scope>NUCLEOTIDE SEQUENCE [LARGE SCALE GENOMIC DNA]</scope>
    <source>
        <strain evidence="10">SDA103</strain>
    </source>
</reference>
<keyword evidence="10" id="KW-1185">Reference proteome</keyword>
<dbReference type="FunFam" id="2.10.70.10:FF:000014">
    <property type="entry name" value="Membrane cofactor protein"/>
    <property type="match status" value="1"/>
</dbReference>
<dbReference type="Proteomes" id="UP000221080">
    <property type="component" value="Chromosome 15"/>
</dbReference>
<evidence type="ECO:0000313" key="10">
    <source>
        <dbReference type="Proteomes" id="UP000221080"/>
    </source>
</evidence>
<evidence type="ECO:0000256" key="7">
    <source>
        <dbReference type="SAM" id="Phobius"/>
    </source>
</evidence>
<keyword evidence="7" id="KW-0472">Membrane</keyword>
<feature type="domain" description="Sushi" evidence="9">
    <location>
        <begin position="205"/>
        <end position="263"/>
    </location>
</feature>
<keyword evidence="7" id="KW-0812">Transmembrane</keyword>
<feature type="domain" description="Sushi" evidence="9">
    <location>
        <begin position="24"/>
        <end position="85"/>
    </location>
</feature>
<dbReference type="InterPro" id="IPR050350">
    <property type="entry name" value="Compl-Cell_Adhes-Reg"/>
</dbReference>
<proteinExistence type="predicted"/>
<keyword evidence="2 8" id="KW-0732">Signal</keyword>
<evidence type="ECO:0000256" key="8">
    <source>
        <dbReference type="SAM" id="SignalP"/>
    </source>
</evidence>
<dbReference type="RefSeq" id="XP_053542111.1">
    <property type="nucleotide sequence ID" value="XM_053686136.1"/>
</dbReference>
<protein>
    <submittedName>
        <fullName evidence="11">C4b-binding protein alpha chain isoform X2</fullName>
    </submittedName>
</protein>
<dbReference type="SUPFAM" id="SSF57535">
    <property type="entry name" value="Complement control module/SCR domain"/>
    <property type="match status" value="4"/>
</dbReference>
<evidence type="ECO:0000259" key="9">
    <source>
        <dbReference type="PROSITE" id="PS50923"/>
    </source>
</evidence>